<organism evidence="2 3">
    <name type="scientific">Alkalihalobacillus alcalophilus ATCC 27647 = CGMCC 1.3604</name>
    <dbReference type="NCBI Taxonomy" id="1218173"/>
    <lineage>
        <taxon>Bacteria</taxon>
        <taxon>Bacillati</taxon>
        <taxon>Bacillota</taxon>
        <taxon>Bacilli</taxon>
        <taxon>Bacillales</taxon>
        <taxon>Bacillaceae</taxon>
        <taxon>Alkalihalobacillus</taxon>
    </lineage>
</organism>
<evidence type="ECO:0000259" key="1">
    <source>
        <dbReference type="Pfam" id="PF01243"/>
    </source>
</evidence>
<dbReference type="RefSeq" id="WP_168771659.1">
    <property type="nucleotide sequence ID" value="NZ_JALP01000384.1"/>
</dbReference>
<dbReference type="SUPFAM" id="SSF50475">
    <property type="entry name" value="FMN-binding split barrel"/>
    <property type="match status" value="1"/>
</dbReference>
<dbReference type="Proteomes" id="UP000297014">
    <property type="component" value="Unassembled WGS sequence"/>
</dbReference>
<protein>
    <recommendedName>
        <fullName evidence="1">Pyridoxamine 5'-phosphate oxidase N-terminal domain-containing protein</fullName>
    </recommendedName>
</protein>
<dbReference type="Pfam" id="PF01243">
    <property type="entry name" value="PNPOx_N"/>
    <property type="match status" value="1"/>
</dbReference>
<dbReference type="InterPro" id="IPR052917">
    <property type="entry name" value="Stress-Dev_Protein"/>
</dbReference>
<comment type="caution">
    <text evidence="2">The sequence shown here is derived from an EMBL/GenBank/DDBJ whole genome shotgun (WGS) entry which is preliminary data.</text>
</comment>
<feature type="non-terminal residue" evidence="2">
    <location>
        <position position="1"/>
    </location>
</feature>
<dbReference type="EMBL" id="JALP01000384">
    <property type="protein sequence ID" value="THG88475.1"/>
    <property type="molecule type" value="Genomic_DNA"/>
</dbReference>
<feature type="domain" description="Pyridoxamine 5'-phosphate oxidase N-terminal" evidence="1">
    <location>
        <begin position="5"/>
        <end position="79"/>
    </location>
</feature>
<dbReference type="PANTHER" id="PTHR34818:SF1">
    <property type="entry name" value="PROTEIN BLI-3"/>
    <property type="match status" value="1"/>
</dbReference>
<gene>
    <name evidence="2" type="ORF">AJ85_03260</name>
</gene>
<evidence type="ECO:0000313" key="3">
    <source>
        <dbReference type="Proteomes" id="UP000297014"/>
    </source>
</evidence>
<dbReference type="Gene3D" id="2.30.110.10">
    <property type="entry name" value="Electron Transport, Fmn-binding Protein, Chain A"/>
    <property type="match status" value="1"/>
</dbReference>
<proteinExistence type="predicted"/>
<dbReference type="InterPro" id="IPR011576">
    <property type="entry name" value="Pyridox_Oxase_N"/>
</dbReference>
<dbReference type="InterPro" id="IPR012349">
    <property type="entry name" value="Split_barrel_FMN-bd"/>
</dbReference>
<accession>A0A4S4JTL6</accession>
<evidence type="ECO:0000313" key="2">
    <source>
        <dbReference type="EMBL" id="THG88475.1"/>
    </source>
</evidence>
<reference evidence="2 3" key="1">
    <citation type="submission" date="2014-01" db="EMBL/GenBank/DDBJ databases">
        <title>Draft genome sequencing of Bacillus alcalophilus CGMCC 1.3604.</title>
        <authorList>
            <person name="Yang J."/>
            <person name="Diao L."/>
            <person name="Yang S."/>
        </authorList>
    </citation>
    <scope>NUCLEOTIDE SEQUENCE [LARGE SCALE GENOMIC DNA]</scope>
    <source>
        <strain evidence="2 3">CGMCC 1.3604</strain>
    </source>
</reference>
<name>A0A4S4JTL6_ALKAL</name>
<dbReference type="AlphaFoldDB" id="A0A4S4JTL6"/>
<sequence>SLLSGNDKVESIKQNPSVHILIGYTGDGLHDSYLEIEGQVELITDSKEKEKWWQDKWNHWFDGPNDPKYVLLKITPSIFRLMNIGEATPKTLELK</sequence>
<dbReference type="PANTHER" id="PTHR34818">
    <property type="entry name" value="PROTEIN BLI-3"/>
    <property type="match status" value="1"/>
</dbReference>